<dbReference type="SUPFAM" id="SSF52038">
    <property type="entry name" value="Barstar-related"/>
    <property type="match status" value="1"/>
</dbReference>
<dbReference type="InterPro" id="IPR035905">
    <property type="entry name" value="Barstar-like_sf"/>
</dbReference>
<proteinExistence type="inferred from homology"/>
<keyword evidence="4" id="KW-1185">Reference proteome</keyword>
<sequence length="141" mass="16683">MGIDKIKYEELEKCKKILVDQNYYIAEIDGNNISSLEDYMNEIIKAFKFPDGMFKNINSFDSYLDWMTDLYWLYAKEGIDKNIKGYALFIYNFDKMMMNNPKIKKDIMDCFSDTIIPFWAEEVEHVIVGGKTKIFDVFVVD</sequence>
<comment type="caution">
    <text evidence="3">The sequence shown here is derived from an EMBL/GenBank/DDBJ whole genome shotgun (WGS) entry which is preliminary data.</text>
</comment>
<evidence type="ECO:0000313" key="4">
    <source>
        <dbReference type="Proteomes" id="UP001522462"/>
    </source>
</evidence>
<evidence type="ECO:0000313" key="3">
    <source>
        <dbReference type="EMBL" id="MCJ1977380.1"/>
    </source>
</evidence>
<dbReference type="RefSeq" id="WP_243914247.1">
    <property type="nucleotide sequence ID" value="NZ_JAAECY010000014.1"/>
</dbReference>
<evidence type="ECO:0000259" key="2">
    <source>
        <dbReference type="Pfam" id="PF01337"/>
    </source>
</evidence>
<comment type="similarity">
    <text evidence="1">Belongs to the barstar family.</text>
</comment>
<dbReference type="Pfam" id="PF01337">
    <property type="entry name" value="Barstar"/>
    <property type="match status" value="1"/>
</dbReference>
<evidence type="ECO:0000256" key="1">
    <source>
        <dbReference type="ARBA" id="ARBA00006845"/>
    </source>
</evidence>
<organism evidence="3 4">
    <name type="scientific">Pseudolactococcus paracarnosus</name>
    <dbReference type="NCBI Taxonomy" id="2749962"/>
    <lineage>
        <taxon>Bacteria</taxon>
        <taxon>Bacillati</taxon>
        <taxon>Bacillota</taxon>
        <taxon>Bacilli</taxon>
        <taxon>Lactobacillales</taxon>
        <taxon>Streptococcaceae</taxon>
        <taxon>Pseudolactococcus</taxon>
    </lineage>
</organism>
<gene>
    <name evidence="3" type="ORF">GYN19_05375</name>
</gene>
<dbReference type="EMBL" id="JAAEDA010000006">
    <property type="protein sequence ID" value="MCJ1977380.1"/>
    <property type="molecule type" value="Genomic_DNA"/>
</dbReference>
<name>A0ABT0ALF0_9LACT</name>
<dbReference type="Gene3D" id="3.30.370.10">
    <property type="entry name" value="Barstar-like"/>
    <property type="match status" value="1"/>
</dbReference>
<dbReference type="InterPro" id="IPR000468">
    <property type="entry name" value="Barstar"/>
</dbReference>
<reference evidence="3 4" key="1">
    <citation type="journal article" date="2022" name="Microbiol. Res.">
        <title>Comparative genome analysis, predicted lifestyle and antimicrobial strategies of Lactococcus carnosus and Lactococcus paracarnosus isolated from meat.</title>
        <authorList>
            <person name="Werum V."/>
            <person name="Ehrmann M."/>
            <person name="Vogel R."/>
            <person name="Hilgarth M."/>
        </authorList>
    </citation>
    <scope>NUCLEOTIDE SEQUENCE [LARGE SCALE GENOMIC DNA]</scope>
    <source>
        <strain evidence="3 4">TMW21897</strain>
    </source>
</reference>
<accession>A0ABT0ALF0</accession>
<feature type="domain" description="Barstar (barnase inhibitor)" evidence="2">
    <location>
        <begin position="25"/>
        <end position="115"/>
    </location>
</feature>
<dbReference type="Proteomes" id="UP001522462">
    <property type="component" value="Unassembled WGS sequence"/>
</dbReference>
<protein>
    <submittedName>
        <fullName evidence="3">Barstar family protein</fullName>
    </submittedName>
</protein>